<name>A0AAW4NVA2_9GAMM</name>
<reference evidence="1" key="2">
    <citation type="submission" date="2021-01" db="EMBL/GenBank/DDBJ databases">
        <authorList>
            <person name="Vargas Peralta D."/>
        </authorList>
    </citation>
    <scope>NUCLEOTIDE SEQUENCE</scope>
    <source>
        <strain evidence="1">A3</strain>
    </source>
</reference>
<dbReference type="RefSeq" id="WP_219678338.1">
    <property type="nucleotide sequence ID" value="NZ_JAESHX010000010.1"/>
</dbReference>
<evidence type="ECO:0000313" key="1">
    <source>
        <dbReference type="EMBL" id="MBW5891022.1"/>
    </source>
</evidence>
<protein>
    <submittedName>
        <fullName evidence="1">Uncharacterized protein</fullName>
    </submittedName>
</protein>
<gene>
    <name evidence="1" type="ORF">IM880_02265</name>
</gene>
<dbReference type="AlphaFoldDB" id="A0AAW4NVA2"/>
<accession>A0AAW4NVA2</accession>
<dbReference type="Proteomes" id="UP000696310">
    <property type="component" value="Unassembled WGS sequence"/>
</dbReference>
<organism evidence="1 2">
    <name type="scientific">Pectobacterium polaris</name>
    <dbReference type="NCBI Taxonomy" id="2042057"/>
    <lineage>
        <taxon>Bacteria</taxon>
        <taxon>Pseudomonadati</taxon>
        <taxon>Pseudomonadota</taxon>
        <taxon>Gammaproteobacteria</taxon>
        <taxon>Enterobacterales</taxon>
        <taxon>Pectobacteriaceae</taxon>
        <taxon>Pectobacterium</taxon>
    </lineage>
</organism>
<sequence>MSKKFGNSNAKLFLKKFENLVSLDSSDCNLAKRCKFNFSYFTSNQKVCGQISDWDKATICDFFTKLVDFSTRSLNDLRMLGLGKNRKSLLSLYESFPKNSLFELPQNIPHQAIWGRFRLDQNKRLIGFVIPDEYHGQRHDGTGMLYDKNTFYVVFIDNEHSFYPLK</sequence>
<proteinExistence type="predicted"/>
<reference evidence="1" key="1">
    <citation type="journal article" date="2021" name="bioRxiv">
        <title>Identification of Pectobacterium species isolated from the soft rot of tetecho (Neobuxbaumia tetetzo), a columnar cactus, and associated metagenomics.</title>
        <authorList>
            <person name="Vargas-Peralta D."/>
            <person name="Narvaez-Barragan D.A."/>
            <person name="de Sandozequi A."/>
            <person name="Romero-Gutierrez M.F."/>
            <person name="Segovia L."/>
            <person name="Martinez-Anaya C."/>
            <person name="Alcaraz L.D."/>
            <person name="de la Torre Almaraz R."/>
        </authorList>
    </citation>
    <scope>NUCLEOTIDE SEQUENCE</scope>
    <source>
        <strain evidence="1">A3</strain>
    </source>
</reference>
<evidence type="ECO:0000313" key="2">
    <source>
        <dbReference type="Proteomes" id="UP000696310"/>
    </source>
</evidence>
<comment type="caution">
    <text evidence="1">The sequence shown here is derived from an EMBL/GenBank/DDBJ whole genome shotgun (WGS) entry which is preliminary data.</text>
</comment>
<dbReference type="EMBL" id="JAESHX010000010">
    <property type="protein sequence ID" value="MBW5891022.1"/>
    <property type="molecule type" value="Genomic_DNA"/>
</dbReference>